<keyword evidence="4" id="KW-0812">Transmembrane</keyword>
<dbReference type="InterPro" id="IPR033479">
    <property type="entry name" value="dCache_1"/>
</dbReference>
<dbReference type="KEGG" id="bav:BAV1188"/>
<dbReference type="SUPFAM" id="SSF103190">
    <property type="entry name" value="Sensory domain-like"/>
    <property type="match status" value="2"/>
</dbReference>
<dbReference type="PANTHER" id="PTHR45138:SF9">
    <property type="entry name" value="DIGUANYLATE CYCLASE DGCM-RELATED"/>
    <property type="match status" value="1"/>
</dbReference>
<keyword evidence="5" id="KW-1133">Transmembrane helix</keyword>
<evidence type="ECO:0000256" key="5">
    <source>
        <dbReference type="ARBA" id="ARBA00022989"/>
    </source>
</evidence>
<dbReference type="HOGENOM" id="CLU_000445_134_6_4"/>
<evidence type="ECO:0000313" key="10">
    <source>
        <dbReference type="Proteomes" id="UP000001977"/>
    </source>
</evidence>
<keyword evidence="6" id="KW-0472">Membrane</keyword>
<organism evidence="9 10">
    <name type="scientific">Bordetella avium (strain 197N)</name>
    <dbReference type="NCBI Taxonomy" id="360910"/>
    <lineage>
        <taxon>Bacteria</taxon>
        <taxon>Pseudomonadati</taxon>
        <taxon>Pseudomonadota</taxon>
        <taxon>Betaproteobacteria</taxon>
        <taxon>Burkholderiales</taxon>
        <taxon>Alcaligenaceae</taxon>
        <taxon>Bordetella</taxon>
    </lineage>
</organism>
<dbReference type="Pfam" id="PF02743">
    <property type="entry name" value="dCache_1"/>
    <property type="match status" value="1"/>
</dbReference>
<dbReference type="SMART" id="SM00267">
    <property type="entry name" value="GGDEF"/>
    <property type="match status" value="1"/>
</dbReference>
<evidence type="ECO:0000256" key="1">
    <source>
        <dbReference type="ARBA" id="ARBA00004651"/>
    </source>
</evidence>
<dbReference type="InterPro" id="IPR029787">
    <property type="entry name" value="Nucleotide_cyclase"/>
</dbReference>
<comment type="catalytic activity">
    <reaction evidence="7">
        <text>2 GTP = 3',3'-c-di-GMP + 2 diphosphate</text>
        <dbReference type="Rhea" id="RHEA:24898"/>
        <dbReference type="ChEBI" id="CHEBI:33019"/>
        <dbReference type="ChEBI" id="CHEBI:37565"/>
        <dbReference type="ChEBI" id="CHEBI:58805"/>
        <dbReference type="EC" id="2.7.7.65"/>
    </reaction>
</comment>
<gene>
    <name evidence="9" type="ordered locus">BAV1188</name>
</gene>
<reference evidence="9 10" key="1">
    <citation type="journal article" date="2006" name="J. Bacteriol.">
        <title>Comparison of the genome sequence of the poultry pathogen Bordetella avium with those of B. bronchiseptica, B. pertussis, and B. parapertussis reveals extensive diversity in surface structures associated with host interaction.</title>
        <authorList>
            <person name="Sebaihia M."/>
            <person name="Preston A."/>
            <person name="Maskell D.J."/>
            <person name="Kuzmiak H."/>
            <person name="Connell T.D."/>
            <person name="King N.D."/>
            <person name="Orndorff P.E."/>
            <person name="Miyamoto D.M."/>
            <person name="Thomson N.R."/>
            <person name="Harris D."/>
            <person name="Goble A."/>
            <person name="Lord A."/>
            <person name="Murphy L."/>
            <person name="Quail M.A."/>
            <person name="Rutter S."/>
            <person name="Squares R."/>
            <person name="Squares S."/>
            <person name="Woodward J."/>
            <person name="Parkhill J."/>
            <person name="Temple L.M."/>
        </authorList>
    </citation>
    <scope>NUCLEOTIDE SEQUENCE [LARGE SCALE GENOMIC DNA]</scope>
    <source>
        <strain evidence="9 10">197N</strain>
    </source>
</reference>
<evidence type="ECO:0000256" key="6">
    <source>
        <dbReference type="ARBA" id="ARBA00023136"/>
    </source>
</evidence>
<comment type="subcellular location">
    <subcellularLocation>
        <location evidence="1">Cell membrane</location>
        <topology evidence="1">Multi-pass membrane protein</topology>
    </subcellularLocation>
</comment>
<dbReference type="InterPro" id="IPR000160">
    <property type="entry name" value="GGDEF_dom"/>
</dbReference>
<feature type="domain" description="GGDEF" evidence="8">
    <location>
        <begin position="381"/>
        <end position="511"/>
    </location>
</feature>
<evidence type="ECO:0000256" key="7">
    <source>
        <dbReference type="ARBA" id="ARBA00034247"/>
    </source>
</evidence>
<evidence type="ECO:0000259" key="8">
    <source>
        <dbReference type="PROSITE" id="PS50887"/>
    </source>
</evidence>
<accession>Q2L1W8</accession>
<dbReference type="InterPro" id="IPR029151">
    <property type="entry name" value="Sensor-like_sf"/>
</dbReference>
<dbReference type="CDD" id="cd01949">
    <property type="entry name" value="GGDEF"/>
    <property type="match status" value="1"/>
</dbReference>
<name>Q2L1W8_BORA1</name>
<sequence>MKIDLKKLILILSLLSLFITLSNSLFASFRVQKESLIHNTLESNYAYATKIAFSVRDLMSSASTQLLYSSRILSQDFKNKKLLDDEAKRIRNQSNIFNSVFIANNEGVVLATDPDLGIKGQTLSSAGSEIALREKKPFISDPFIAQTGRLLITVSQPIFDNEEVYLGYISGTIYLNDPSILNHMLNKHFHIDGSYIYVVDDERRIIFHPDKKRIGDQVNGNPVIDDISNKNSGLKQIVNSEGIEMLAGYHYVPEVGWGIVTQRPLSSTLEPMNELIYRVMLNALPMTILLILFIVQCARIISKPLRRLAEGASTMDIGQIKTTKAWYFETMALQKALISGISFMQGKIDKLNSDVAKDALTGLANRRVYEICINTWESYHRSVAIIAIDIDHFKKVNDTYGHAVGDEVLKKLSEIMSSCARAADVVCRIGGEEFLILAPAMSRDSAKEMAERIRVQVSEYDFNTVGNITISLGVAVWPYDCSKLSQLSKMADDMLYQAKANGRNRVETADELE</sequence>
<keyword evidence="3" id="KW-1003">Cell membrane</keyword>
<dbReference type="eggNOG" id="COG3706">
    <property type="taxonomic scope" value="Bacteria"/>
</dbReference>
<evidence type="ECO:0000256" key="2">
    <source>
        <dbReference type="ARBA" id="ARBA00012528"/>
    </source>
</evidence>
<dbReference type="PANTHER" id="PTHR45138">
    <property type="entry name" value="REGULATORY COMPONENTS OF SENSORY TRANSDUCTION SYSTEM"/>
    <property type="match status" value="1"/>
</dbReference>
<keyword evidence="10" id="KW-1185">Reference proteome</keyword>
<dbReference type="STRING" id="360910.BAV1188"/>
<dbReference type="EC" id="2.7.7.65" evidence="2"/>
<dbReference type="FunFam" id="3.30.70.270:FF:000001">
    <property type="entry name" value="Diguanylate cyclase domain protein"/>
    <property type="match status" value="1"/>
</dbReference>
<dbReference type="CDD" id="cd12912">
    <property type="entry name" value="PDC2_MCP_like"/>
    <property type="match status" value="1"/>
</dbReference>
<dbReference type="Gene3D" id="3.30.450.20">
    <property type="entry name" value="PAS domain"/>
    <property type="match status" value="1"/>
</dbReference>
<proteinExistence type="predicted"/>
<evidence type="ECO:0000313" key="9">
    <source>
        <dbReference type="EMBL" id="CAJ48796.1"/>
    </source>
</evidence>
<dbReference type="NCBIfam" id="TIGR00254">
    <property type="entry name" value="GGDEF"/>
    <property type="match status" value="1"/>
</dbReference>
<dbReference type="Proteomes" id="UP000001977">
    <property type="component" value="Chromosome"/>
</dbReference>
<dbReference type="InterPro" id="IPR050469">
    <property type="entry name" value="Diguanylate_Cyclase"/>
</dbReference>
<dbReference type="PROSITE" id="PS50887">
    <property type="entry name" value="GGDEF"/>
    <property type="match status" value="1"/>
</dbReference>
<dbReference type="GO" id="GO:0052621">
    <property type="term" value="F:diguanylate cyclase activity"/>
    <property type="evidence" value="ECO:0007669"/>
    <property type="project" value="UniProtKB-EC"/>
</dbReference>
<evidence type="ECO:0000256" key="3">
    <source>
        <dbReference type="ARBA" id="ARBA00022475"/>
    </source>
</evidence>
<dbReference type="Gene3D" id="3.30.70.270">
    <property type="match status" value="1"/>
</dbReference>
<dbReference type="SUPFAM" id="SSF55073">
    <property type="entry name" value="Nucleotide cyclase"/>
    <property type="match status" value="1"/>
</dbReference>
<dbReference type="Pfam" id="PF00990">
    <property type="entry name" value="GGDEF"/>
    <property type="match status" value="1"/>
</dbReference>
<dbReference type="InterPro" id="IPR043128">
    <property type="entry name" value="Rev_trsase/Diguanyl_cyclase"/>
</dbReference>
<dbReference type="GO" id="GO:0005886">
    <property type="term" value="C:plasma membrane"/>
    <property type="evidence" value="ECO:0007669"/>
    <property type="project" value="UniProtKB-SubCell"/>
</dbReference>
<dbReference type="CDD" id="cd18773">
    <property type="entry name" value="PDC1_HK_sensor"/>
    <property type="match status" value="1"/>
</dbReference>
<protein>
    <recommendedName>
        <fullName evidence="2">diguanylate cyclase</fullName>
        <ecNumber evidence="2">2.7.7.65</ecNumber>
    </recommendedName>
</protein>
<dbReference type="AlphaFoldDB" id="Q2L1W8"/>
<evidence type="ECO:0000256" key="4">
    <source>
        <dbReference type="ARBA" id="ARBA00022692"/>
    </source>
</evidence>
<dbReference type="EMBL" id="AM167904">
    <property type="protein sequence ID" value="CAJ48796.1"/>
    <property type="molecule type" value="Genomic_DNA"/>
</dbReference>